<sequence>MPPQEQTAFTSAEELFGDIEDDEPPTPPRPPVPPAPVPAGPPP</sequence>
<dbReference type="AlphaFoldDB" id="R1I8F7"/>
<comment type="caution">
    <text evidence="2">The sequence shown here is derived from an EMBL/GenBank/DDBJ whole genome shotgun (WGS) entry which is preliminary data.</text>
</comment>
<organism evidence="2 3">
    <name type="scientific">Amycolatopsis vancoresmycina DSM 44592</name>
    <dbReference type="NCBI Taxonomy" id="1292037"/>
    <lineage>
        <taxon>Bacteria</taxon>
        <taxon>Bacillati</taxon>
        <taxon>Actinomycetota</taxon>
        <taxon>Actinomycetes</taxon>
        <taxon>Pseudonocardiales</taxon>
        <taxon>Pseudonocardiaceae</taxon>
        <taxon>Amycolatopsis</taxon>
    </lineage>
</organism>
<dbReference type="EMBL" id="AOUO01000281">
    <property type="protein sequence ID" value="EOD66714.1"/>
    <property type="molecule type" value="Genomic_DNA"/>
</dbReference>
<accession>R1I8F7</accession>
<proteinExistence type="predicted"/>
<name>R1I8F7_9PSEU</name>
<evidence type="ECO:0000313" key="3">
    <source>
        <dbReference type="Proteomes" id="UP000014139"/>
    </source>
</evidence>
<dbReference type="Proteomes" id="UP000014139">
    <property type="component" value="Unassembled WGS sequence"/>
</dbReference>
<evidence type="ECO:0000313" key="2">
    <source>
        <dbReference type="EMBL" id="EOD66714.1"/>
    </source>
</evidence>
<gene>
    <name evidence="2" type="ORF">H480_20149</name>
</gene>
<keyword evidence="3" id="KW-1185">Reference proteome</keyword>
<feature type="compositionally biased region" description="Polar residues" evidence="1">
    <location>
        <begin position="1"/>
        <end position="10"/>
    </location>
</feature>
<protein>
    <submittedName>
        <fullName evidence="2">Uncharacterized protein</fullName>
    </submittedName>
</protein>
<feature type="region of interest" description="Disordered" evidence="1">
    <location>
        <begin position="1"/>
        <end position="43"/>
    </location>
</feature>
<evidence type="ECO:0000256" key="1">
    <source>
        <dbReference type="SAM" id="MobiDB-lite"/>
    </source>
</evidence>
<feature type="compositionally biased region" description="Acidic residues" evidence="1">
    <location>
        <begin position="15"/>
        <end position="24"/>
    </location>
</feature>
<reference evidence="2 3" key="1">
    <citation type="submission" date="2013-02" db="EMBL/GenBank/DDBJ databases">
        <title>Draft genome sequence of Amycolatopsis vancoresmycina strain DSM 44592T.</title>
        <authorList>
            <person name="Kumar S."/>
            <person name="Kaur N."/>
            <person name="Kaur C."/>
            <person name="Raghava G.P.S."/>
            <person name="Mayilraj S."/>
        </authorList>
    </citation>
    <scope>NUCLEOTIDE SEQUENCE [LARGE SCALE GENOMIC DNA]</scope>
    <source>
        <strain evidence="2 3">DSM 44592</strain>
    </source>
</reference>
<feature type="non-terminal residue" evidence="2">
    <location>
        <position position="43"/>
    </location>
</feature>
<feature type="compositionally biased region" description="Pro residues" evidence="1">
    <location>
        <begin position="25"/>
        <end position="43"/>
    </location>
</feature>